<dbReference type="Gramene" id="TraesNOR5A03G02758490.3">
    <property type="protein sequence ID" value="TraesNOR5A03G02758490.3"/>
    <property type="gene ID" value="TraesNOR5A03G02758490"/>
</dbReference>
<dbReference type="Gramene" id="TraesJAG5A03G02736390.1">
    <property type="protein sequence ID" value="TraesJAG5A03G02736390.1"/>
    <property type="gene ID" value="TraesJAG5A03G02736390"/>
</dbReference>
<feature type="compositionally biased region" description="Acidic residues" evidence="3">
    <location>
        <begin position="579"/>
        <end position="588"/>
    </location>
</feature>
<sequence>MLPLRRLSTADISETETSPKRLRSGQASQEPHQAFSIKYLLFDILLHIQDPTTLLHASLVCKDWYKIISDPGFLNPFRKKQISQFVGFFGEFDGGDDIEFIPLPLPPEFAYVGKYLLTSFSGGLRNAQDIRGGSVLLKLEDSIAISNPFMKSFRTFPLAPPFRNIHGHHCGDFYLFNGDSVVRVVIIAMANLLHIQLCVLESSTWIEYRNTVDVGISLGEGPFCKTALCVNRFIYMLSIDGFLVKVRMEDCSASVIPLPNGSYEWRFQQICRSNYSDFLYVHVDGFDIRIWSYLSDTWTPVFRIHVPSIFACHIDIVESLNCIEWDTSRSGWGEFLTMYGVSDGVEHIIMGINGVEHLYLLDSINGTVTLIGSNEELIEISPFVTSWIPSFLTLKEKSAEIEYECLDILGDVFDRSGNVITKDHAYMLTALLSQLSSTEASVRKKTVSCIASLAPCLSDDLLAKATLEAVQLLKKRRQKSEITRTNIQMIGALSCSVGYRFGPHLAEAVPLLISYCTSASENDEELRACSLQALESIMLRCPRDISPYYEGILNLALEYVSYDPNITDSMKEDAHGEVQDEEDDDESASEYKDDKNASWKVRQASAKCLSAIIVSCPQMLFKMYQEACTKLINRFREREENVKMDIFNTFIELLRQTGNVTKGQGDIDESSPRWLLKQEVPKVVKSIDSQLYERSIKTKVGAFSVLKELVVLLPDCLADHLGSLVPWIEMYLNDKSYTSSLKIEALAFTRILMAPHSPSVFHPYIQILCDAIVSAIGDIYYKVTADALRACGELVRVLRPNFEARSINCRPYISPIYEAIWARLANQDQEVNECAISCMSLVIATFGDGLQRELPSCLSLLVDRMSYEITRLTAVKAFAVLANSPLRIDLSCVLDRVVSDLTTFLRKANRALRQATTGTLDSLVVTYGDQIGLPSYETIIAELSILISDIDLHMSVLALELCRTIMVDRSSFQNVGLAVRHKVLPQALILIRSALLQGRALEALQKFFTALVQSANTTFETLLGSLISTAKQSQLGGLAKQALSSIAQCVAVLCLAAGDQKCALTIEMLEGILNDVSSTDTAKQHIALLCLGEIGRRKDLSNHVQIENTVIESFQSPSEEIKSAASYALGNIAVGNLSKYLPFILDQIDNQQKNPYLLLHSLKEVIAWQSVDHTGQDELQDSNIVKILALLFNHCKSEDEGVQDVVAECLGKIALIEPNKLIPVLKECTSSPAANTRATVAIAIKYSIC</sequence>
<dbReference type="GO" id="GO:0010265">
    <property type="term" value="P:SCF complex assembly"/>
    <property type="evidence" value="ECO:0000318"/>
    <property type="project" value="GO_Central"/>
</dbReference>
<dbReference type="Gramene" id="TraesLAC5A03G02689080.4">
    <property type="protein sequence ID" value="TraesLAC5A03G02689080.4"/>
    <property type="gene ID" value="TraesLAC5A03G02689080"/>
</dbReference>
<dbReference type="Gramene" id="TraesMAC5A03G02733230.6">
    <property type="protein sequence ID" value="TraesMAC5A03G02733230.6"/>
    <property type="gene ID" value="TraesMAC5A03G02733230"/>
</dbReference>
<dbReference type="Gramene" id="TraesARI5A03G02777070.4">
    <property type="protein sequence ID" value="TraesARI5A03G02777070.4"/>
    <property type="gene ID" value="TraesARI5A03G02777070"/>
</dbReference>
<dbReference type="OMA" id="MSCNLQL"/>
<dbReference type="Gramene" id="TraesLDM5A03G02737850.1">
    <property type="protein sequence ID" value="TraesLDM5A03G02737850.1"/>
    <property type="gene ID" value="TraesLDM5A03G02737850"/>
</dbReference>
<dbReference type="InterPro" id="IPR056594">
    <property type="entry name" value="AT5G49610-like_b-prop"/>
</dbReference>
<dbReference type="PANTHER" id="PTHR12696">
    <property type="entry name" value="TIP120"/>
    <property type="match status" value="1"/>
</dbReference>
<dbReference type="Pfam" id="PF23635">
    <property type="entry name" value="Beta-prop_AT5G49610-like"/>
    <property type="match status" value="1"/>
</dbReference>
<dbReference type="Pfam" id="PF12937">
    <property type="entry name" value="F-box-like"/>
    <property type="match status" value="1"/>
</dbReference>
<proteinExistence type="predicted"/>
<dbReference type="Gramene" id="TraesARI5A03G02777070.6">
    <property type="protein sequence ID" value="TraesARI5A03G02777070.6"/>
    <property type="gene ID" value="TraesARI5A03G02777070"/>
</dbReference>
<dbReference type="Gene3D" id="1.25.10.10">
    <property type="entry name" value="Leucine-rich Repeat Variant"/>
    <property type="match status" value="1"/>
</dbReference>
<dbReference type="EnsemblPlants" id="TraesCS5A02G409300.1">
    <property type="protein sequence ID" value="TraesCS5A02G409300.1"/>
    <property type="gene ID" value="TraesCS5A02G409300"/>
</dbReference>
<dbReference type="Gramene" id="TraesSTA5A03G02726080.1">
    <property type="protein sequence ID" value="TraesSTA5A03G02726080.1"/>
    <property type="gene ID" value="TraesSTA5A03G02726080"/>
</dbReference>
<keyword evidence="1" id="KW-0677">Repeat</keyword>
<dbReference type="Gramene" id="TraesLAC5A03G02689080.3">
    <property type="protein sequence ID" value="TraesLAC5A03G02689080.3"/>
    <property type="gene ID" value="TraesLAC5A03G02689080"/>
</dbReference>
<dbReference type="Gramene" id="TraesNOR5A03G02758490.2">
    <property type="protein sequence ID" value="TraesNOR5A03G02758490.2"/>
    <property type="gene ID" value="TraesNOR5A03G02758490"/>
</dbReference>
<dbReference type="Proteomes" id="UP000019116">
    <property type="component" value="Chromosome 5A"/>
</dbReference>
<dbReference type="SUPFAM" id="SSF48371">
    <property type="entry name" value="ARM repeat"/>
    <property type="match status" value="1"/>
</dbReference>
<dbReference type="Gramene" id="TraesNOR5A03G02758490.1">
    <property type="protein sequence ID" value="TraesNOR5A03G02758490.1"/>
    <property type="gene ID" value="TraesNOR5A03G02758490"/>
</dbReference>
<dbReference type="InterPro" id="IPR011989">
    <property type="entry name" value="ARM-like"/>
</dbReference>
<dbReference type="Gramene" id="TraesLAC5A03G02689080.2">
    <property type="protein sequence ID" value="TraesLAC5A03G02689080.2"/>
    <property type="gene ID" value="TraesLAC5A03G02689080"/>
</dbReference>
<name>A0A3B6KQ32_WHEAT</name>
<evidence type="ECO:0000313" key="6">
    <source>
        <dbReference type="EnsemblPlants" id="TraesCS5A02G409300.1"/>
    </source>
</evidence>
<dbReference type="OrthoDB" id="6260732at2759"/>
<protein>
    <submittedName>
        <fullName evidence="6">Uncharacterized protein</fullName>
    </submittedName>
</protein>
<dbReference type="SMR" id="A0A3B6KQ32"/>
<dbReference type="Gramene" id="TraesSTA5A03G02726080.2">
    <property type="protein sequence ID" value="TraesSTA5A03G02726080.2"/>
    <property type="gene ID" value="TraesSTA5A03G02726080"/>
</dbReference>
<dbReference type="SUPFAM" id="SSF81383">
    <property type="entry name" value="F-box domain"/>
    <property type="match status" value="1"/>
</dbReference>
<feature type="domain" description="F-box" evidence="4">
    <location>
        <begin position="40"/>
        <end position="71"/>
    </location>
</feature>
<dbReference type="Gramene" id="TraesMAC5A03G02733230.5">
    <property type="protein sequence ID" value="TraesMAC5A03G02733230.5"/>
    <property type="gene ID" value="TraesMAC5A03G02733230"/>
</dbReference>
<evidence type="ECO:0000313" key="7">
    <source>
        <dbReference type="Proteomes" id="UP000019116"/>
    </source>
</evidence>
<dbReference type="Gramene" id="TraesARI5A03G02777070.2">
    <property type="protein sequence ID" value="TraesARI5A03G02777070.2"/>
    <property type="gene ID" value="TraesARI5A03G02777070"/>
</dbReference>
<dbReference type="Gramene" id="TraesCLE_scaffold_056837_01G000700.1">
    <property type="protein sequence ID" value="TraesCLE_scaffold_056837_01G000700.1"/>
    <property type="gene ID" value="TraesCLE_scaffold_056837_01G000700"/>
</dbReference>
<dbReference type="Gramene" id="TraesARI5A03G02777070.1">
    <property type="protein sequence ID" value="TraesARI5A03G02777070.1"/>
    <property type="gene ID" value="TraesARI5A03G02777070"/>
</dbReference>
<dbReference type="Gramene" id="TraesCS5A02G409300.1">
    <property type="protein sequence ID" value="TraesCS5A02G409300.1"/>
    <property type="gene ID" value="TraesCS5A02G409300"/>
</dbReference>
<dbReference type="Gramene" id="TraesSTA5A03G02726080.4">
    <property type="protein sequence ID" value="TraesSTA5A03G02726080.4"/>
    <property type="gene ID" value="TraesSTA5A03G02726080"/>
</dbReference>
<dbReference type="InterPro" id="IPR001810">
    <property type="entry name" value="F-box_dom"/>
</dbReference>
<dbReference type="Pfam" id="PF25782">
    <property type="entry name" value="TPR_CAND1"/>
    <property type="match status" value="1"/>
</dbReference>
<reference evidence="6" key="2">
    <citation type="submission" date="2018-10" db="UniProtKB">
        <authorList>
            <consortium name="EnsemblPlants"/>
        </authorList>
    </citation>
    <scope>IDENTIFICATION</scope>
</reference>
<dbReference type="Gramene" id="TraesARI5A03G02777070.3">
    <property type="protein sequence ID" value="TraesARI5A03G02777070.3"/>
    <property type="gene ID" value="TraesARI5A03G02777070"/>
</dbReference>
<dbReference type="Gramene" id="TraesWEE_scaffold_043102_01G000700.1">
    <property type="protein sequence ID" value="TraesWEE_scaffold_043102_01G000700.1"/>
    <property type="gene ID" value="TraesWEE_scaffold_043102_01G000700"/>
</dbReference>
<dbReference type="InterPro" id="IPR039852">
    <property type="entry name" value="CAND1/CAND2"/>
</dbReference>
<dbReference type="Gramene" id="TraesMAC5A03G02733230.3">
    <property type="protein sequence ID" value="TraesMAC5A03G02733230.3"/>
    <property type="gene ID" value="TraesMAC5A03G02733230"/>
</dbReference>
<feature type="domain" description="F-box protein AT5G49610-like beta-propeller" evidence="5">
    <location>
        <begin position="129"/>
        <end position="391"/>
    </location>
</feature>
<keyword evidence="2" id="KW-0833">Ubl conjugation pathway</keyword>
<evidence type="ECO:0000256" key="2">
    <source>
        <dbReference type="ARBA" id="ARBA00022786"/>
    </source>
</evidence>
<dbReference type="Gramene" id="TraesMAC5A03G02733230.1">
    <property type="protein sequence ID" value="TraesMAC5A03G02733230.1"/>
    <property type="gene ID" value="TraesMAC5A03G02733230"/>
</dbReference>
<dbReference type="InterPro" id="IPR036047">
    <property type="entry name" value="F-box-like_dom_sf"/>
</dbReference>
<dbReference type="Gramene" id="TraesMAC5A03G02733230.4">
    <property type="protein sequence ID" value="TraesMAC5A03G02733230.4"/>
    <property type="gene ID" value="TraesMAC5A03G02733230"/>
</dbReference>
<evidence type="ECO:0000259" key="5">
    <source>
        <dbReference type="Pfam" id="PF23635"/>
    </source>
</evidence>
<dbReference type="Gramene" id="TraesMAC5A03G02733230.2">
    <property type="protein sequence ID" value="TraesMAC5A03G02733230.2"/>
    <property type="gene ID" value="TraesMAC5A03G02733230"/>
</dbReference>
<feature type="region of interest" description="Disordered" evidence="3">
    <location>
        <begin position="573"/>
        <end position="594"/>
    </location>
</feature>
<feature type="region of interest" description="Disordered" evidence="3">
    <location>
        <begin position="1"/>
        <end position="29"/>
    </location>
</feature>
<dbReference type="Gramene" id="TraesJAG5A03G02736390.3">
    <property type="protein sequence ID" value="TraesJAG5A03G02736390.3"/>
    <property type="gene ID" value="TraesJAG5A03G02736390"/>
</dbReference>
<dbReference type="Gramene" id="TraesARI5A03G02777070.5">
    <property type="protein sequence ID" value="TraesARI5A03G02777070.5"/>
    <property type="gene ID" value="TraesARI5A03G02777070"/>
</dbReference>
<dbReference type="Gramene" id="TraesMAC5A03G02733230.7">
    <property type="protein sequence ID" value="TraesMAC5A03G02733230.7"/>
    <property type="gene ID" value="TraesMAC5A03G02733230"/>
</dbReference>
<dbReference type="InterPro" id="IPR016024">
    <property type="entry name" value="ARM-type_fold"/>
</dbReference>
<dbReference type="Gramene" id="TraesCAD_scaffold_029289_01G000900.1">
    <property type="protein sequence ID" value="TraesCAD_scaffold_029289_01G000900.1"/>
    <property type="gene ID" value="TraesCAD_scaffold_029289_01G000900"/>
</dbReference>
<evidence type="ECO:0000256" key="1">
    <source>
        <dbReference type="ARBA" id="ARBA00022737"/>
    </source>
</evidence>
<dbReference type="Gramene" id="TraesLDM5A03G02737850.2">
    <property type="protein sequence ID" value="TraesLDM5A03G02737850.2"/>
    <property type="gene ID" value="TraesLDM5A03G02737850"/>
</dbReference>
<dbReference type="Gramene" id="TraesJAG5A03G02736390.4">
    <property type="protein sequence ID" value="TraesJAG5A03G02736390.4"/>
    <property type="gene ID" value="TraesJAG5A03G02736390"/>
</dbReference>
<evidence type="ECO:0000259" key="4">
    <source>
        <dbReference type="Pfam" id="PF12937"/>
    </source>
</evidence>
<organism evidence="6">
    <name type="scientific">Triticum aestivum</name>
    <name type="common">Wheat</name>
    <dbReference type="NCBI Taxonomy" id="4565"/>
    <lineage>
        <taxon>Eukaryota</taxon>
        <taxon>Viridiplantae</taxon>
        <taxon>Streptophyta</taxon>
        <taxon>Embryophyta</taxon>
        <taxon>Tracheophyta</taxon>
        <taxon>Spermatophyta</taxon>
        <taxon>Magnoliopsida</taxon>
        <taxon>Liliopsida</taxon>
        <taxon>Poales</taxon>
        <taxon>Poaceae</taxon>
        <taxon>BOP clade</taxon>
        <taxon>Pooideae</taxon>
        <taxon>Triticodae</taxon>
        <taxon>Triticeae</taxon>
        <taxon>Triticinae</taxon>
        <taxon>Triticum</taxon>
    </lineage>
</organism>
<dbReference type="PaxDb" id="4565-Traes_5AL_830CEB204.1"/>
<dbReference type="Gramene" id="TraesNOR5A03G02758490.4">
    <property type="protein sequence ID" value="TraesNOR5A03G02758490.4"/>
    <property type="gene ID" value="TraesNOR5A03G02758490"/>
</dbReference>
<dbReference type="GO" id="GO:0016567">
    <property type="term" value="P:protein ubiquitination"/>
    <property type="evidence" value="ECO:0000318"/>
    <property type="project" value="GO_Central"/>
</dbReference>
<dbReference type="Gramene" id="TraesSTA5A03G02726080.3">
    <property type="protein sequence ID" value="TraesSTA5A03G02726080.3"/>
    <property type="gene ID" value="TraesSTA5A03G02726080"/>
</dbReference>
<evidence type="ECO:0000256" key="3">
    <source>
        <dbReference type="SAM" id="MobiDB-lite"/>
    </source>
</evidence>
<reference evidence="6" key="1">
    <citation type="submission" date="2018-08" db="EMBL/GenBank/DDBJ databases">
        <authorList>
            <person name="Rossello M."/>
        </authorList>
    </citation>
    <scope>NUCLEOTIDE SEQUENCE [LARGE SCALE GENOMIC DNA]</scope>
    <source>
        <strain evidence="6">cv. Chinese Spring</strain>
    </source>
</reference>
<dbReference type="AlphaFoldDB" id="A0A3B6KQ32"/>
<dbReference type="Gramene" id="TraesJAG5A03G02736390.2">
    <property type="protein sequence ID" value="TraesJAG5A03G02736390.2"/>
    <property type="gene ID" value="TraesJAG5A03G02736390"/>
</dbReference>
<dbReference type="Gramene" id="TraesLAC5A03G02689080.1">
    <property type="protein sequence ID" value="TraesLAC5A03G02689080.1"/>
    <property type="gene ID" value="TraesLAC5A03G02689080"/>
</dbReference>
<accession>A0A3B6KQ32</accession>
<dbReference type="Gramene" id="TraesROB_scaffold_056169_01G000700.1">
    <property type="protein sequence ID" value="TraesROB_scaffold_056169_01G000700.1"/>
    <property type="gene ID" value="TraesROB_scaffold_056169_01G000700"/>
</dbReference>
<dbReference type="Gramene" id="TraesJUL5A03G02754030.1">
    <property type="protein sequence ID" value="TraesJUL5A03G02754030.1"/>
    <property type="gene ID" value="TraesJUL5A03G02754030"/>
</dbReference>
<keyword evidence="7" id="KW-1185">Reference proteome</keyword>
<dbReference type="Gramene" id="TraesSYM5A03G02764440.2">
    <property type="protein sequence ID" value="TraesSYM5A03G02764440.2"/>
    <property type="gene ID" value="TraesSYM5A03G02764440"/>
</dbReference>
<dbReference type="Gramene" id="TraesSYM5A03G02764440.1">
    <property type="protein sequence ID" value="TraesSYM5A03G02764440.1"/>
    <property type="gene ID" value="TraesSYM5A03G02764440"/>
</dbReference>
<dbReference type="Gramene" id="TraesCS5A03G0969100.1">
    <property type="protein sequence ID" value="TraesCS5A03G0969100.1.CDS"/>
    <property type="gene ID" value="TraesCS5A03G0969100"/>
</dbReference>
<dbReference type="STRING" id="4565.A0A3B6KQ32"/>